<proteinExistence type="predicted"/>
<gene>
    <name evidence="1" type="ORF">E2C01_003976</name>
</gene>
<reference evidence="1 2" key="1">
    <citation type="submission" date="2019-05" db="EMBL/GenBank/DDBJ databases">
        <title>Another draft genome of Portunus trituberculatus and its Hox gene families provides insights of decapod evolution.</title>
        <authorList>
            <person name="Jeong J.-H."/>
            <person name="Song I."/>
            <person name="Kim S."/>
            <person name="Choi T."/>
            <person name="Kim D."/>
            <person name="Ryu S."/>
            <person name="Kim W."/>
        </authorList>
    </citation>
    <scope>NUCLEOTIDE SEQUENCE [LARGE SCALE GENOMIC DNA]</scope>
    <source>
        <tissue evidence="1">Muscle</tissue>
    </source>
</reference>
<dbReference type="AlphaFoldDB" id="A0A5B7CV50"/>
<comment type="caution">
    <text evidence="1">The sequence shown here is derived from an EMBL/GenBank/DDBJ whole genome shotgun (WGS) entry which is preliminary data.</text>
</comment>
<organism evidence="1 2">
    <name type="scientific">Portunus trituberculatus</name>
    <name type="common">Swimming crab</name>
    <name type="synonym">Neptunus trituberculatus</name>
    <dbReference type="NCBI Taxonomy" id="210409"/>
    <lineage>
        <taxon>Eukaryota</taxon>
        <taxon>Metazoa</taxon>
        <taxon>Ecdysozoa</taxon>
        <taxon>Arthropoda</taxon>
        <taxon>Crustacea</taxon>
        <taxon>Multicrustacea</taxon>
        <taxon>Malacostraca</taxon>
        <taxon>Eumalacostraca</taxon>
        <taxon>Eucarida</taxon>
        <taxon>Decapoda</taxon>
        <taxon>Pleocyemata</taxon>
        <taxon>Brachyura</taxon>
        <taxon>Eubrachyura</taxon>
        <taxon>Portunoidea</taxon>
        <taxon>Portunidae</taxon>
        <taxon>Portuninae</taxon>
        <taxon>Portunus</taxon>
    </lineage>
</organism>
<evidence type="ECO:0000313" key="1">
    <source>
        <dbReference type="EMBL" id="MPC11313.1"/>
    </source>
</evidence>
<keyword evidence="2" id="KW-1185">Reference proteome</keyword>
<evidence type="ECO:0000313" key="2">
    <source>
        <dbReference type="Proteomes" id="UP000324222"/>
    </source>
</evidence>
<protein>
    <submittedName>
        <fullName evidence="1">Uncharacterized protein</fullName>
    </submittedName>
</protein>
<name>A0A5B7CV50_PORTR</name>
<dbReference type="EMBL" id="VSRR010000157">
    <property type="protein sequence ID" value="MPC11313.1"/>
    <property type="molecule type" value="Genomic_DNA"/>
</dbReference>
<dbReference type="Proteomes" id="UP000324222">
    <property type="component" value="Unassembled WGS sequence"/>
</dbReference>
<accession>A0A5B7CV50</accession>
<sequence>MCWHWLVVQHKAQVLELSHLEVTPPDTAAMGEGTPQIRGITQEALQTTVYNKSRYLLAKAHA</sequence>